<dbReference type="AlphaFoldDB" id="A0A4Y1WPU4"/>
<dbReference type="PANTHER" id="PTHR12631">
    <property type="entry name" value="ALPHA-L-IDURONIDASE"/>
    <property type="match status" value="1"/>
</dbReference>
<dbReference type="Gene3D" id="3.20.20.80">
    <property type="entry name" value="Glycosidases"/>
    <property type="match status" value="1"/>
</dbReference>
<feature type="domain" description="Glycosyl hydrolases family 39 N-terminal catalytic" evidence="5">
    <location>
        <begin position="100"/>
        <end position="251"/>
    </location>
</feature>
<dbReference type="Proteomes" id="UP000318946">
    <property type="component" value="Chromosome"/>
</dbReference>
<evidence type="ECO:0000256" key="3">
    <source>
        <dbReference type="ARBA" id="ARBA00023295"/>
    </source>
</evidence>
<name>A0A4Y1WPU4_9BACT</name>
<evidence type="ECO:0000256" key="4">
    <source>
        <dbReference type="SAM" id="SignalP"/>
    </source>
</evidence>
<gene>
    <name evidence="6" type="ORF">A5CBH24_04440</name>
</gene>
<dbReference type="InterPro" id="IPR049166">
    <property type="entry name" value="GH39_cat"/>
</dbReference>
<dbReference type="KEGG" id="acou:A5CBH24_04440"/>
<evidence type="ECO:0000313" key="6">
    <source>
        <dbReference type="EMBL" id="BBL03131.1"/>
    </source>
</evidence>
<keyword evidence="7" id="KW-1185">Reference proteome</keyword>
<evidence type="ECO:0000256" key="1">
    <source>
        <dbReference type="ARBA" id="ARBA00008875"/>
    </source>
</evidence>
<dbReference type="EMBL" id="AP019735">
    <property type="protein sequence ID" value="BBL03131.1"/>
    <property type="molecule type" value="Genomic_DNA"/>
</dbReference>
<proteinExistence type="inferred from homology"/>
<dbReference type="Pfam" id="PF01229">
    <property type="entry name" value="Glyco_hydro_39"/>
    <property type="match status" value="1"/>
</dbReference>
<dbReference type="SUPFAM" id="SSF51445">
    <property type="entry name" value="(Trans)glycosidases"/>
    <property type="match status" value="1"/>
</dbReference>
<dbReference type="InterPro" id="IPR051923">
    <property type="entry name" value="Glycosyl_Hydrolase_39"/>
</dbReference>
<comment type="similarity">
    <text evidence="1">Belongs to the glycosyl hydrolase 39 family.</text>
</comment>
<evidence type="ECO:0000313" key="7">
    <source>
        <dbReference type="Proteomes" id="UP000318946"/>
    </source>
</evidence>
<organism evidence="6 7">
    <name type="scientific">Alistipes communis</name>
    <dbReference type="NCBI Taxonomy" id="2585118"/>
    <lineage>
        <taxon>Bacteria</taxon>
        <taxon>Pseudomonadati</taxon>
        <taxon>Bacteroidota</taxon>
        <taxon>Bacteroidia</taxon>
        <taxon>Bacteroidales</taxon>
        <taxon>Rikenellaceae</taxon>
        <taxon>Alistipes</taxon>
    </lineage>
</organism>
<dbReference type="PANTHER" id="PTHR12631:SF10">
    <property type="entry name" value="BETA-XYLOSIDASE-LIKE PROTEIN-RELATED"/>
    <property type="match status" value="1"/>
</dbReference>
<feature type="signal peptide" evidence="4">
    <location>
        <begin position="1"/>
        <end position="20"/>
    </location>
</feature>
<feature type="chain" id="PRO_5021410462" description="Glycosyl hydrolases family 39 N-terminal catalytic domain-containing protein" evidence="4">
    <location>
        <begin position="21"/>
        <end position="496"/>
    </location>
</feature>
<sequence length="496" mass="56609">MSKLISMTAAMTCLAITASAGNDTPHWSLTWKKMQTTGPELELIGTLPTRTTHELGASDWSVGCETLDRDYADFDSYKPYLSELGVTSARIQSGWARCEKQKGRYDFAWIDHIVDGMLEEGVQPWINLGYGNPLYGAEKGLGSKIFTDEPTMKAWLKFVETIVARYRDKVHEWEIWNEPNLGENRTNYDAYASLLSHTVETIRRVQPDAVIIGMGLSRMPLGYTEHVLDLLRERGQLGMIDYVSFHPYHENPDDATPGIEALARLVKSYDPDIRLFQGESGCPATLEWAHALRYYEWNEYSQAKWVARRMANDWMMGIRSSIFTFVDLQYPNMQQSFGLLRTNLFKEVVYKRPSFHTVQHMVNLFRPELRSAGHLNHESNTPRRLTVAGIERQKDGTLVGAVVWQNDRIPSDNLAFEPIELWIEGLSLKDPVLIEMITGRIYALPKYHGHSGDGRMKFTGLPVWDSPVVILERSALPEGTQTRERQISGSTRDMHF</sequence>
<accession>A0A4Y1WPU4</accession>
<keyword evidence="3" id="KW-0326">Glycosidase</keyword>
<dbReference type="InterPro" id="IPR017853">
    <property type="entry name" value="GH"/>
</dbReference>
<dbReference type="GO" id="GO:0004553">
    <property type="term" value="F:hydrolase activity, hydrolyzing O-glycosyl compounds"/>
    <property type="evidence" value="ECO:0007669"/>
    <property type="project" value="TreeGrafter"/>
</dbReference>
<evidence type="ECO:0000259" key="5">
    <source>
        <dbReference type="Pfam" id="PF01229"/>
    </source>
</evidence>
<dbReference type="GeneID" id="78341160"/>
<protein>
    <recommendedName>
        <fullName evidence="5">Glycosyl hydrolases family 39 N-terminal catalytic domain-containing protein</fullName>
    </recommendedName>
</protein>
<evidence type="ECO:0000256" key="2">
    <source>
        <dbReference type="ARBA" id="ARBA00022801"/>
    </source>
</evidence>
<dbReference type="RefSeq" id="WP_229090254.1">
    <property type="nucleotide sequence ID" value="NZ_AP019735.1"/>
</dbReference>
<reference evidence="7" key="1">
    <citation type="submission" date="2019-06" db="EMBL/GenBank/DDBJ databases">
        <title>Alistipes onderdonkii subsp. vulgaris subsp. nov., Alistipes dispar sp. nov. and Alistipes communis sp. nov., isolated from human faeces, and creation of Alistipes onderdonkii subsp. onderdonkii subsp. nov.</title>
        <authorList>
            <person name="Sakamoto M."/>
            <person name="Ikeyama N."/>
            <person name="Ogata Y."/>
            <person name="Suda W."/>
            <person name="Iino T."/>
            <person name="Hattori M."/>
            <person name="Ohkuma M."/>
        </authorList>
    </citation>
    <scope>NUCLEOTIDE SEQUENCE [LARGE SCALE GENOMIC DNA]</scope>
    <source>
        <strain evidence="7">5CBH24</strain>
    </source>
</reference>
<keyword evidence="4" id="KW-0732">Signal</keyword>
<keyword evidence="2" id="KW-0378">Hydrolase</keyword>